<keyword evidence="2 5" id="KW-0812">Transmembrane</keyword>
<evidence type="ECO:0000256" key="3">
    <source>
        <dbReference type="ARBA" id="ARBA00022989"/>
    </source>
</evidence>
<dbReference type="Proteomes" id="UP000223913">
    <property type="component" value="Unassembled WGS sequence"/>
</dbReference>
<evidence type="ECO:0000256" key="2">
    <source>
        <dbReference type="ARBA" id="ARBA00022692"/>
    </source>
</evidence>
<dbReference type="GO" id="GO:0015179">
    <property type="term" value="F:L-amino acid transmembrane transporter activity"/>
    <property type="evidence" value="ECO:0007669"/>
    <property type="project" value="TreeGrafter"/>
</dbReference>
<keyword evidence="7" id="KW-1185">Reference proteome</keyword>
<dbReference type="GO" id="GO:0016020">
    <property type="term" value="C:membrane"/>
    <property type="evidence" value="ECO:0007669"/>
    <property type="project" value="UniProtKB-SubCell"/>
</dbReference>
<feature type="transmembrane region" description="Helical" evidence="5">
    <location>
        <begin position="414"/>
        <end position="433"/>
    </location>
</feature>
<accession>A0A2D0MZX8</accession>
<feature type="transmembrane region" description="Helical" evidence="5">
    <location>
        <begin position="12"/>
        <end position="33"/>
    </location>
</feature>
<protein>
    <submittedName>
        <fullName evidence="6">Amino acid permease</fullName>
    </submittedName>
</protein>
<dbReference type="Gene3D" id="1.20.1740.10">
    <property type="entry name" value="Amino acid/polyamine transporter I"/>
    <property type="match status" value="1"/>
</dbReference>
<dbReference type="PROSITE" id="PS51257">
    <property type="entry name" value="PROKAR_LIPOPROTEIN"/>
    <property type="match status" value="1"/>
</dbReference>
<dbReference type="Pfam" id="PF13520">
    <property type="entry name" value="AA_permease_2"/>
    <property type="match status" value="1"/>
</dbReference>
<dbReference type="PANTHER" id="PTHR11785">
    <property type="entry name" value="AMINO ACID TRANSPORTER"/>
    <property type="match status" value="1"/>
</dbReference>
<keyword evidence="4 5" id="KW-0472">Membrane</keyword>
<reference evidence="6 7" key="1">
    <citation type="submission" date="2017-10" db="EMBL/GenBank/DDBJ databases">
        <title>The draft genome sequence of Lewinella nigricans NBRC 102662.</title>
        <authorList>
            <person name="Wang K."/>
        </authorList>
    </citation>
    <scope>NUCLEOTIDE SEQUENCE [LARGE SCALE GENOMIC DNA]</scope>
    <source>
        <strain evidence="6 7">NBRC 102662</strain>
    </source>
</reference>
<dbReference type="InterPro" id="IPR002293">
    <property type="entry name" value="AA/rel_permease1"/>
</dbReference>
<evidence type="ECO:0000313" key="7">
    <source>
        <dbReference type="Proteomes" id="UP000223913"/>
    </source>
</evidence>
<evidence type="ECO:0000313" key="6">
    <source>
        <dbReference type="EMBL" id="PHN01449.1"/>
    </source>
</evidence>
<feature type="transmembrane region" description="Helical" evidence="5">
    <location>
        <begin position="89"/>
        <end position="114"/>
    </location>
</feature>
<sequence>MSQLQRKITLYGLTMIAVGSCIGAGIFITPYKIVQAVPHQGYVLMVWAIGGLIALTGALTFAELGGLFTKAGGVYVFLKEAYGSLTGFLYGWVILLVVNTGSLAALAITFSEYMTFFVPLGQTGKILLSVAVVGILTLINAVGVNVSQGVASLFTMLKLLAIAAIVLVGWFFYDPARIQLSLDLAKNVPADLSSGLLLALIGVLWSFGGWHHATYLAGETIKPQRTVPRAMLLGALIVTVTYVLVNLAYMMLLPLADIQNSTRVAGDAVGAVINGGGKIVAIAIAISVFGTISIYTMSAPRIYYAMAQDGVFFKELANVHPRFRTPTTAMYIQALWAILLLLFWGTFENLITYVTFMDIAFMALAGASVIVFRRRMPDADRPYRTWGYPVVPAIFILISTAFVINTLIQQPKQAIAGLVVLGLGWIVFTLVRFRRNEAPEE</sequence>
<feature type="transmembrane region" description="Helical" evidence="5">
    <location>
        <begin position="230"/>
        <end position="252"/>
    </location>
</feature>
<feature type="transmembrane region" description="Helical" evidence="5">
    <location>
        <begin position="329"/>
        <end position="347"/>
    </location>
</feature>
<evidence type="ECO:0000256" key="1">
    <source>
        <dbReference type="ARBA" id="ARBA00004141"/>
    </source>
</evidence>
<dbReference type="RefSeq" id="WP_099155196.1">
    <property type="nucleotide sequence ID" value="NZ_PDUD01000055.1"/>
</dbReference>
<feature type="transmembrane region" description="Helical" evidence="5">
    <location>
        <begin position="126"/>
        <end position="146"/>
    </location>
</feature>
<feature type="transmembrane region" description="Helical" evidence="5">
    <location>
        <begin position="153"/>
        <end position="173"/>
    </location>
</feature>
<feature type="transmembrane region" description="Helical" evidence="5">
    <location>
        <begin position="272"/>
        <end position="296"/>
    </location>
</feature>
<evidence type="ECO:0000256" key="4">
    <source>
        <dbReference type="ARBA" id="ARBA00023136"/>
    </source>
</evidence>
<dbReference type="EMBL" id="PDUD01000055">
    <property type="protein sequence ID" value="PHN01449.1"/>
    <property type="molecule type" value="Genomic_DNA"/>
</dbReference>
<comment type="subcellular location">
    <subcellularLocation>
        <location evidence="1">Membrane</location>
        <topology evidence="1">Multi-pass membrane protein</topology>
    </subcellularLocation>
</comment>
<name>A0A2D0MZX8_FLAN2</name>
<dbReference type="AlphaFoldDB" id="A0A2D0MZX8"/>
<gene>
    <name evidence="6" type="ORF">CRP01_37320</name>
</gene>
<feature type="transmembrane region" description="Helical" evidence="5">
    <location>
        <begin position="385"/>
        <end position="408"/>
    </location>
</feature>
<feature type="transmembrane region" description="Helical" evidence="5">
    <location>
        <begin position="45"/>
        <end position="68"/>
    </location>
</feature>
<dbReference type="PANTHER" id="PTHR11785:SF512">
    <property type="entry name" value="SOBREMESA, ISOFORM B"/>
    <property type="match status" value="1"/>
</dbReference>
<comment type="caution">
    <text evidence="6">The sequence shown here is derived from an EMBL/GenBank/DDBJ whole genome shotgun (WGS) entry which is preliminary data.</text>
</comment>
<dbReference type="InterPro" id="IPR050598">
    <property type="entry name" value="AminoAcid_Transporter"/>
</dbReference>
<evidence type="ECO:0000256" key="5">
    <source>
        <dbReference type="SAM" id="Phobius"/>
    </source>
</evidence>
<feature type="transmembrane region" description="Helical" evidence="5">
    <location>
        <begin position="353"/>
        <end position="373"/>
    </location>
</feature>
<organism evidence="6 7">
    <name type="scientific">Flavilitoribacter nigricans (strain ATCC 23147 / DSM 23189 / NBRC 102662 / NCIMB 1420 / SS-2)</name>
    <name type="common">Lewinella nigricans</name>
    <dbReference type="NCBI Taxonomy" id="1122177"/>
    <lineage>
        <taxon>Bacteria</taxon>
        <taxon>Pseudomonadati</taxon>
        <taxon>Bacteroidota</taxon>
        <taxon>Saprospiria</taxon>
        <taxon>Saprospirales</taxon>
        <taxon>Lewinellaceae</taxon>
        <taxon>Flavilitoribacter</taxon>
    </lineage>
</organism>
<feature type="transmembrane region" description="Helical" evidence="5">
    <location>
        <begin position="193"/>
        <end position="218"/>
    </location>
</feature>
<dbReference type="OrthoDB" id="9810109at2"/>
<proteinExistence type="predicted"/>
<keyword evidence="3 5" id="KW-1133">Transmembrane helix</keyword>
<dbReference type="PIRSF" id="PIRSF006060">
    <property type="entry name" value="AA_transporter"/>
    <property type="match status" value="1"/>
</dbReference>